<dbReference type="InterPro" id="IPR003879">
    <property type="entry name" value="Butyrophylin_SPRY"/>
</dbReference>
<feature type="domain" description="RING-type" evidence="9">
    <location>
        <begin position="11"/>
        <end position="51"/>
    </location>
</feature>
<dbReference type="PROSITE" id="PS50119">
    <property type="entry name" value="ZF_BBOX"/>
    <property type="match status" value="1"/>
</dbReference>
<dbReference type="SMART" id="SM00184">
    <property type="entry name" value="RING"/>
    <property type="match status" value="1"/>
</dbReference>
<evidence type="ECO:0000259" key="9">
    <source>
        <dbReference type="PROSITE" id="PS50089"/>
    </source>
</evidence>
<dbReference type="InterPro" id="IPR003877">
    <property type="entry name" value="SPRY_dom"/>
</dbReference>
<feature type="domain" description="B30.2/SPRY" evidence="11">
    <location>
        <begin position="266"/>
        <end position="459"/>
    </location>
</feature>
<dbReference type="SUPFAM" id="SSF57850">
    <property type="entry name" value="RING/U-box"/>
    <property type="match status" value="1"/>
</dbReference>
<dbReference type="SMART" id="SM00449">
    <property type="entry name" value="SPRY"/>
    <property type="match status" value="1"/>
</dbReference>
<protein>
    <submittedName>
        <fullName evidence="12">Uncharacterized protein</fullName>
    </submittedName>
</protein>
<evidence type="ECO:0000256" key="4">
    <source>
        <dbReference type="ARBA" id="ARBA00022723"/>
    </source>
</evidence>
<name>A0AAV2M4R9_KNICA</name>
<dbReference type="Pfam" id="PF00622">
    <property type="entry name" value="SPRY"/>
    <property type="match status" value="1"/>
</dbReference>
<dbReference type="PROSITE" id="PS50089">
    <property type="entry name" value="ZF_RING_2"/>
    <property type="match status" value="1"/>
</dbReference>
<comment type="similarity">
    <text evidence="2">Belongs to the TRIM/RBCC family.</text>
</comment>
<dbReference type="InterPro" id="IPR000315">
    <property type="entry name" value="Znf_B-box"/>
</dbReference>
<evidence type="ECO:0000259" key="11">
    <source>
        <dbReference type="PROSITE" id="PS50188"/>
    </source>
</evidence>
<dbReference type="PROSITE" id="PS50188">
    <property type="entry name" value="B302_SPRY"/>
    <property type="match status" value="1"/>
</dbReference>
<keyword evidence="4" id="KW-0479">Metal-binding</keyword>
<dbReference type="GO" id="GO:0008270">
    <property type="term" value="F:zinc ion binding"/>
    <property type="evidence" value="ECO:0007669"/>
    <property type="project" value="UniProtKB-KW"/>
</dbReference>
<evidence type="ECO:0000256" key="8">
    <source>
        <dbReference type="SAM" id="Coils"/>
    </source>
</evidence>
<dbReference type="InterPro" id="IPR013320">
    <property type="entry name" value="ConA-like_dom_sf"/>
</dbReference>
<evidence type="ECO:0000259" key="10">
    <source>
        <dbReference type="PROSITE" id="PS50119"/>
    </source>
</evidence>
<dbReference type="SUPFAM" id="SSF49899">
    <property type="entry name" value="Concanavalin A-like lectins/glucanases"/>
    <property type="match status" value="1"/>
</dbReference>
<dbReference type="Pfam" id="PF13765">
    <property type="entry name" value="PRY"/>
    <property type="match status" value="1"/>
</dbReference>
<reference evidence="12 13" key="1">
    <citation type="submission" date="2024-04" db="EMBL/GenBank/DDBJ databases">
        <authorList>
            <person name="Waldvogel A.-M."/>
            <person name="Schoenle A."/>
        </authorList>
    </citation>
    <scope>NUCLEOTIDE SEQUENCE [LARGE SCALE GENOMIC DNA]</scope>
</reference>
<feature type="coiled-coil region" evidence="8">
    <location>
        <begin position="179"/>
        <end position="231"/>
    </location>
</feature>
<dbReference type="InterPro" id="IPR017907">
    <property type="entry name" value="Znf_RING_CS"/>
</dbReference>
<dbReference type="PRINTS" id="PR01407">
    <property type="entry name" value="BUTYPHLNCDUF"/>
</dbReference>
<evidence type="ECO:0000256" key="5">
    <source>
        <dbReference type="ARBA" id="ARBA00022771"/>
    </source>
</evidence>
<evidence type="ECO:0000256" key="3">
    <source>
        <dbReference type="ARBA" id="ARBA00022490"/>
    </source>
</evidence>
<dbReference type="Gene3D" id="2.60.120.920">
    <property type="match status" value="1"/>
</dbReference>
<evidence type="ECO:0000256" key="1">
    <source>
        <dbReference type="ARBA" id="ARBA00004496"/>
    </source>
</evidence>
<dbReference type="AlphaFoldDB" id="A0AAV2M4R9"/>
<keyword evidence="8" id="KW-0175">Coiled coil</keyword>
<gene>
    <name evidence="12" type="ORF">KC01_LOCUS35223</name>
</gene>
<accession>A0AAV2M4R9</accession>
<dbReference type="EMBL" id="OZ035828">
    <property type="protein sequence ID" value="CAL1608260.1"/>
    <property type="molecule type" value="Genomic_DNA"/>
</dbReference>
<dbReference type="SUPFAM" id="SSF57845">
    <property type="entry name" value="B-box zinc-binding domain"/>
    <property type="match status" value="1"/>
</dbReference>
<dbReference type="Pfam" id="PF00097">
    <property type="entry name" value="zf-C3HC4"/>
    <property type="match status" value="1"/>
</dbReference>
<dbReference type="SMART" id="SM00336">
    <property type="entry name" value="BBOX"/>
    <property type="match status" value="1"/>
</dbReference>
<keyword evidence="6" id="KW-0862">Zinc</keyword>
<dbReference type="InterPro" id="IPR001841">
    <property type="entry name" value="Znf_RING"/>
</dbReference>
<keyword evidence="13" id="KW-1185">Reference proteome</keyword>
<dbReference type="InterPro" id="IPR001870">
    <property type="entry name" value="B30.2/SPRY"/>
</dbReference>
<keyword evidence="3" id="KW-0963">Cytoplasm</keyword>
<dbReference type="InterPro" id="IPR006574">
    <property type="entry name" value="PRY"/>
</dbReference>
<evidence type="ECO:0000256" key="7">
    <source>
        <dbReference type="PROSITE-ProRule" id="PRU00024"/>
    </source>
</evidence>
<dbReference type="GO" id="GO:0005737">
    <property type="term" value="C:cytoplasm"/>
    <property type="evidence" value="ECO:0007669"/>
    <property type="project" value="UniProtKB-SubCell"/>
</dbReference>
<dbReference type="Gene3D" id="3.30.160.60">
    <property type="entry name" value="Classic Zinc Finger"/>
    <property type="match status" value="1"/>
</dbReference>
<proteinExistence type="inferred from homology"/>
<dbReference type="Proteomes" id="UP001497482">
    <property type="component" value="Chromosome 6"/>
</dbReference>
<dbReference type="PROSITE" id="PS00518">
    <property type="entry name" value="ZF_RING_1"/>
    <property type="match status" value="1"/>
</dbReference>
<comment type="subcellular location">
    <subcellularLocation>
        <location evidence="1">Cytoplasm</location>
    </subcellularLocation>
</comment>
<organism evidence="12 13">
    <name type="scientific">Knipowitschia caucasica</name>
    <name type="common">Caucasian dwarf goby</name>
    <name type="synonym">Pomatoschistus caucasicus</name>
    <dbReference type="NCBI Taxonomy" id="637954"/>
    <lineage>
        <taxon>Eukaryota</taxon>
        <taxon>Metazoa</taxon>
        <taxon>Chordata</taxon>
        <taxon>Craniata</taxon>
        <taxon>Vertebrata</taxon>
        <taxon>Euteleostomi</taxon>
        <taxon>Actinopterygii</taxon>
        <taxon>Neopterygii</taxon>
        <taxon>Teleostei</taxon>
        <taxon>Neoteleostei</taxon>
        <taxon>Acanthomorphata</taxon>
        <taxon>Gobiaria</taxon>
        <taxon>Gobiiformes</taxon>
        <taxon>Gobioidei</taxon>
        <taxon>Gobiidae</taxon>
        <taxon>Gobiinae</taxon>
        <taxon>Knipowitschia</taxon>
    </lineage>
</organism>
<sequence>MAFQLEEELTCPVCQDIFKDPVVLTCSHSFCKDCLRTWWIEKPTQECPVCKRSSKSSPPLNRSLKNLCEAYLQQEKQSHVCPLHKETFKLFCLTDQQPVCVVCRDSRAHKKHQVRPIDEATKQCKEELQKALNPLKDRMELVERFKKHCELSLAHIKSQSYHATNLIDKTFLRLHNFLSEQQELRLNALKEEEECKTQKMMDKISAMDAEIECLSETIRVAEEQLKAADVSFLLEYKAAVNTLAQYPQREEPNMGTGTLLDQAKHLGNLVFNIWSSMKTLVQFSPVILDPNTAHQELVLSDDLTSFTLEEEQKLPLNPERVPIGMPPLVRGSVGLDSGSYSWVVDVGDNDDWELGVATLSALCIQPDDEYVADDAGYWSVEFSDNKYVAINIDKKKDNVLKLKSNPRRITLHLECKKRKLTFYDADTNARIHCFTQLYQQKLYPIFGADTSMHILAQKI</sequence>
<evidence type="ECO:0000313" key="13">
    <source>
        <dbReference type="Proteomes" id="UP001497482"/>
    </source>
</evidence>
<evidence type="ECO:0000256" key="2">
    <source>
        <dbReference type="ARBA" id="ARBA00008518"/>
    </source>
</evidence>
<dbReference type="InterPro" id="IPR043136">
    <property type="entry name" value="B30.2/SPRY_sf"/>
</dbReference>
<feature type="domain" description="B box-type" evidence="10">
    <location>
        <begin position="76"/>
        <end position="117"/>
    </location>
</feature>
<evidence type="ECO:0000256" key="6">
    <source>
        <dbReference type="ARBA" id="ARBA00022833"/>
    </source>
</evidence>
<dbReference type="Gene3D" id="3.30.40.10">
    <property type="entry name" value="Zinc/RING finger domain, C3HC4 (zinc finger)"/>
    <property type="match status" value="1"/>
</dbReference>
<dbReference type="InterPro" id="IPR050143">
    <property type="entry name" value="TRIM/RBCC"/>
</dbReference>
<dbReference type="InterPro" id="IPR013083">
    <property type="entry name" value="Znf_RING/FYVE/PHD"/>
</dbReference>
<keyword evidence="5 7" id="KW-0863">Zinc-finger</keyword>
<dbReference type="PANTHER" id="PTHR24103">
    <property type="entry name" value="E3 UBIQUITIN-PROTEIN LIGASE TRIM"/>
    <property type="match status" value="1"/>
</dbReference>
<evidence type="ECO:0000313" key="12">
    <source>
        <dbReference type="EMBL" id="CAL1608260.1"/>
    </source>
</evidence>
<dbReference type="Pfam" id="PF00643">
    <property type="entry name" value="zf-B_box"/>
    <property type="match status" value="1"/>
</dbReference>
<dbReference type="SMART" id="SM00589">
    <property type="entry name" value="PRY"/>
    <property type="match status" value="1"/>
</dbReference>
<dbReference type="InterPro" id="IPR018957">
    <property type="entry name" value="Znf_C3HC4_RING-type"/>
</dbReference>